<dbReference type="RefSeq" id="WP_076202142.1">
    <property type="nucleotide sequence ID" value="NZ_CP019236.1"/>
</dbReference>
<evidence type="ECO:0000313" key="3">
    <source>
        <dbReference type="Proteomes" id="UP000186609"/>
    </source>
</evidence>
<sequence length="142" mass="15707">MEDSIQIHMSSTRAPVGIETVAREEAAKLLSAVRCAMTCRVFIGPEKGQPSTPQHDRQVRLVVRLPGRELQVRAAESPDARTSVRQVFSRARRQLEDSMRPVRSLNEGPDAGVREHPMSWPGQAPARAALRSAVVPIHENNV</sequence>
<dbReference type="Proteomes" id="UP000186609">
    <property type="component" value="Chromosome"/>
</dbReference>
<protein>
    <submittedName>
        <fullName evidence="2">Uncharacterized protein</fullName>
    </submittedName>
</protein>
<name>A0A1P8K0W1_9BURK</name>
<accession>A0A1P8K0W1</accession>
<dbReference type="InterPro" id="IPR036567">
    <property type="entry name" value="RHF-like"/>
</dbReference>
<dbReference type="STRING" id="1842727.RD110_22515"/>
<dbReference type="KEGG" id="rhy:RD110_22515"/>
<feature type="region of interest" description="Disordered" evidence="1">
    <location>
        <begin position="92"/>
        <end position="122"/>
    </location>
</feature>
<reference evidence="2 3" key="1">
    <citation type="submission" date="2017-01" db="EMBL/GenBank/DDBJ databases">
        <authorList>
            <person name="Mah S.A."/>
            <person name="Swanson W.J."/>
            <person name="Moy G.W."/>
            <person name="Vacquier V.D."/>
        </authorList>
    </citation>
    <scope>NUCLEOTIDE SEQUENCE [LARGE SCALE GENOMIC DNA]</scope>
    <source>
        <strain evidence="2 3">DCY110</strain>
    </source>
</reference>
<organism evidence="2 3">
    <name type="scientific">Rhodoferax koreensis</name>
    <dbReference type="NCBI Taxonomy" id="1842727"/>
    <lineage>
        <taxon>Bacteria</taxon>
        <taxon>Pseudomonadati</taxon>
        <taxon>Pseudomonadota</taxon>
        <taxon>Betaproteobacteria</taxon>
        <taxon>Burkholderiales</taxon>
        <taxon>Comamonadaceae</taxon>
        <taxon>Rhodoferax</taxon>
    </lineage>
</organism>
<evidence type="ECO:0000313" key="2">
    <source>
        <dbReference type="EMBL" id="APW39636.1"/>
    </source>
</evidence>
<proteinExistence type="predicted"/>
<dbReference type="EMBL" id="CP019236">
    <property type="protein sequence ID" value="APW39636.1"/>
    <property type="molecule type" value="Genomic_DNA"/>
</dbReference>
<keyword evidence="3" id="KW-1185">Reference proteome</keyword>
<evidence type="ECO:0000256" key="1">
    <source>
        <dbReference type="SAM" id="MobiDB-lite"/>
    </source>
</evidence>
<dbReference type="OrthoDB" id="9782252at2"/>
<dbReference type="AlphaFoldDB" id="A0A1P8K0W1"/>
<dbReference type="SUPFAM" id="SSF69754">
    <property type="entry name" value="Ribosome binding protein Y (YfiA homologue)"/>
    <property type="match status" value="1"/>
</dbReference>
<gene>
    <name evidence="2" type="ORF">RD110_22515</name>
</gene>
<dbReference type="Gene3D" id="3.30.160.100">
    <property type="entry name" value="Ribosome hibernation promotion factor-like"/>
    <property type="match status" value="1"/>
</dbReference>